<evidence type="ECO:0000259" key="4">
    <source>
        <dbReference type="Pfam" id="PF21773"/>
    </source>
</evidence>
<feature type="domain" description="ODAD1 central coiled coil region" evidence="4">
    <location>
        <begin position="181"/>
        <end position="466"/>
    </location>
</feature>
<name>A0A7S3GE41_9EUKA</name>
<dbReference type="PANTHER" id="PTHR21694">
    <property type="entry name" value="COILED-COIL DOMAIN-CONTAINING PROTEIN 63"/>
    <property type="match status" value="1"/>
</dbReference>
<evidence type="ECO:0000256" key="2">
    <source>
        <dbReference type="SAM" id="Coils"/>
    </source>
</evidence>
<feature type="coiled-coil region" evidence="2">
    <location>
        <begin position="195"/>
        <end position="271"/>
    </location>
</feature>
<dbReference type="InterPro" id="IPR051876">
    <property type="entry name" value="ODA-DC/CCD"/>
</dbReference>
<dbReference type="PANTHER" id="PTHR21694:SF18">
    <property type="entry name" value="COILED-COIL DOMAIN-CONTAINING PROTEIN 63"/>
    <property type="match status" value="1"/>
</dbReference>
<evidence type="ECO:0000256" key="1">
    <source>
        <dbReference type="ARBA" id="ARBA00023054"/>
    </source>
</evidence>
<reference evidence="5" key="1">
    <citation type="submission" date="2021-01" db="EMBL/GenBank/DDBJ databases">
        <authorList>
            <person name="Corre E."/>
            <person name="Pelletier E."/>
            <person name="Niang G."/>
            <person name="Scheremetjew M."/>
            <person name="Finn R."/>
            <person name="Kale V."/>
            <person name="Holt S."/>
            <person name="Cochrane G."/>
            <person name="Meng A."/>
            <person name="Brown T."/>
            <person name="Cohen L."/>
        </authorList>
    </citation>
    <scope>NUCLEOTIDE SEQUENCE</scope>
    <source>
        <strain evidence="5">NIES-2562</strain>
    </source>
</reference>
<evidence type="ECO:0000313" key="5">
    <source>
        <dbReference type="EMBL" id="CAE0263408.1"/>
    </source>
</evidence>
<feature type="compositionally biased region" description="Acidic residues" evidence="3">
    <location>
        <begin position="570"/>
        <end position="579"/>
    </location>
</feature>
<proteinExistence type="predicted"/>
<dbReference type="InterPro" id="IPR049258">
    <property type="entry name" value="ODAD1_CC"/>
</dbReference>
<organism evidence="5">
    <name type="scientific">Palpitomonas bilix</name>
    <dbReference type="NCBI Taxonomy" id="652834"/>
    <lineage>
        <taxon>Eukaryota</taxon>
        <taxon>Eukaryota incertae sedis</taxon>
    </lineage>
</organism>
<gene>
    <name evidence="5" type="ORF">PBIL07802_LOCUS25709</name>
</gene>
<dbReference type="Pfam" id="PF21773">
    <property type="entry name" value="ODAD1_CC"/>
    <property type="match status" value="1"/>
</dbReference>
<dbReference type="AlphaFoldDB" id="A0A7S3GE41"/>
<feature type="region of interest" description="Disordered" evidence="3">
    <location>
        <begin position="285"/>
        <end position="304"/>
    </location>
</feature>
<accession>A0A7S3GE41</accession>
<sequence>MSMMLDIQASLKEANSDTEDTGPVTLRQNAEARNIVTQQQIVIEALRRENRRLQEELSGYSKRIVSAAKEENTALASQLQRVQHEADVYTTKVEIERKRLSEVVEEIENVRSKVDSFQSAGRRDSPTGMEPRPPNSARAPSGAKKSGSFRRSYGQPQTARAPSTAGRDVTVMPISKVETMVKGLEKKVSGSILKADESVSANKVLKQEINELRRMRLFAKTAVDRAKQELQKKLKENKRLLKHNQQQREQKLQLIAQLEHLKRQASEEDSQHITEMKSLVKALNESMEPVSKKREESKDYTGEMRVEKEKQLQVKLAAKRWQVSKQLAMRSVLRRKSETFQNSFQLLHEMTGFKEDELDTFVDTFIEKEDENVRLYNRVCEFGSEIQKLEGDVDAYRAELRKHEERQDADGSNLDHLSSKMKDRLQSVKEKCDYYEDKTKESEQMVQRLSGPLQSILQYVGADSNVLFSIGSKVTELNICTVMGIIEQRANELVFARAAMLGLPVETSLTSARSTSKKTVLSGAKSTAYFPTESEIAGLTSLERKAEGSKRPSSGEVDGDDGSIRSLGDLSEDAEEDEVPLTTKTLRKEAKKTIRQALGKKEAR</sequence>
<feature type="region of interest" description="Disordered" evidence="3">
    <location>
        <begin position="540"/>
        <end position="604"/>
    </location>
</feature>
<feature type="compositionally biased region" description="Basic and acidic residues" evidence="3">
    <location>
        <begin position="290"/>
        <end position="304"/>
    </location>
</feature>
<protein>
    <recommendedName>
        <fullName evidence="4">ODAD1 central coiled coil region domain-containing protein</fullName>
    </recommendedName>
</protein>
<keyword evidence="1 2" id="KW-0175">Coiled coil</keyword>
<dbReference type="EMBL" id="HBIB01039513">
    <property type="protein sequence ID" value="CAE0263408.1"/>
    <property type="molecule type" value="Transcribed_RNA"/>
</dbReference>
<feature type="region of interest" description="Disordered" evidence="3">
    <location>
        <begin position="1"/>
        <end position="22"/>
    </location>
</feature>
<evidence type="ECO:0000256" key="3">
    <source>
        <dbReference type="SAM" id="MobiDB-lite"/>
    </source>
</evidence>
<feature type="region of interest" description="Disordered" evidence="3">
    <location>
        <begin position="112"/>
        <end position="167"/>
    </location>
</feature>